<sequence>MVGWAWSYPSSPFPKGASMRSKAGFLVILSSLVLFSACAEIKTSRQISNSELKKIAGKWDYRGYATSPGCNETVQGKFIISLDGTVRFMENDIGSCPSRSLRWNLPISGGGGVAIIPGPGGEIFIGQALQTQFGIQSVTMLPVPHNQGRVFHLVAPLPGIPFSSFNAIAVRE</sequence>
<gene>
    <name evidence="1" type="ORF">UBAL3_80150055</name>
</gene>
<evidence type="ECO:0000313" key="2">
    <source>
        <dbReference type="Proteomes" id="UP000009374"/>
    </source>
</evidence>
<proteinExistence type="predicted"/>
<organism evidence="1 2">
    <name type="scientific">Leptospirillum ferrodiazotrophum</name>
    <dbReference type="NCBI Taxonomy" id="412449"/>
    <lineage>
        <taxon>Bacteria</taxon>
        <taxon>Pseudomonadati</taxon>
        <taxon>Nitrospirota</taxon>
        <taxon>Nitrospiria</taxon>
        <taxon>Nitrospirales</taxon>
        <taxon>Nitrospiraceae</taxon>
        <taxon>Leptospirillum</taxon>
    </lineage>
</organism>
<protein>
    <submittedName>
        <fullName evidence="1">Uncharacterized protein</fullName>
    </submittedName>
</protein>
<evidence type="ECO:0000313" key="1">
    <source>
        <dbReference type="EMBL" id="EES53266.1"/>
    </source>
</evidence>
<reference evidence="1 2" key="1">
    <citation type="journal article" date="2009" name="Appl. Environ. Microbiol.">
        <title>Community genomic and proteomic analyses of chemoautotrophic iron-oxidizing "Leptospirillum rubarum" (Group II) and "Leptospirillum ferrodiazotrophum" (Group III) bacteria in acid mine drainage biofilms.</title>
        <authorList>
            <person name="Goltsman D.S."/>
            <person name="Denef V.J."/>
            <person name="Singer S.W."/>
            <person name="VerBerkmoes N.C."/>
            <person name="Lefsrud M."/>
            <person name="Mueller R.S."/>
            <person name="Dick G.J."/>
            <person name="Sun C.L."/>
            <person name="Wheeler K.E."/>
            <person name="Zemla A."/>
            <person name="Baker B.J."/>
            <person name="Hauser L."/>
            <person name="Land M."/>
            <person name="Shah M.B."/>
            <person name="Thelen M.P."/>
            <person name="Hettich R.L."/>
            <person name="Banfield J.F."/>
        </authorList>
    </citation>
    <scope>NUCLEOTIDE SEQUENCE [LARGE SCALE GENOMIC DNA]</scope>
</reference>
<name>C6HW04_9BACT</name>
<dbReference type="AlphaFoldDB" id="C6HW04"/>
<dbReference type="EMBL" id="GG693867">
    <property type="protein sequence ID" value="EES53266.1"/>
    <property type="molecule type" value="Genomic_DNA"/>
</dbReference>
<accession>C6HW04</accession>
<dbReference type="Proteomes" id="UP000009374">
    <property type="component" value="Unassembled WGS sequence"/>
</dbReference>
<keyword evidence="2" id="KW-1185">Reference proteome</keyword>